<evidence type="ECO:0000313" key="2">
    <source>
        <dbReference type="Proteomes" id="UP000026923"/>
    </source>
</evidence>
<dbReference type="eggNOG" id="ENOG5031KFZ">
    <property type="taxonomic scope" value="Bacteria"/>
</dbReference>
<accession>A0A061JS11</accession>
<reference evidence="1 2" key="1">
    <citation type="journal article" date="2013" name="Genome Announc.">
        <title>Draft Genome of the Nitrogen-Fixing Bacterium Pseudomonas stutzeri Strain KOS6 Isolated from Industrial Hydrocarbon Sludge.</title>
        <authorList>
            <person name="Grigoryeva T.V."/>
            <person name="Laikov A.V."/>
            <person name="Naumova R.P."/>
            <person name="Manolov A.I."/>
            <person name="Larin A.K."/>
            <person name="Karpova I.Y."/>
            <person name="Semashko T.A."/>
            <person name="Alexeev D.G."/>
            <person name="Kostryukova E.S."/>
            <person name="Muller R."/>
            <person name="Govorun V.M."/>
        </authorList>
    </citation>
    <scope>NUCLEOTIDE SEQUENCE [LARGE SCALE GENOMIC DNA]</scope>
    <source>
        <strain evidence="1 2">KOS6</strain>
    </source>
</reference>
<proteinExistence type="predicted"/>
<dbReference type="AlphaFoldDB" id="A0A061JS11"/>
<comment type="caution">
    <text evidence="1">The sequence shown here is derived from an EMBL/GenBank/DDBJ whole genome shotgun (WGS) entry which is preliminary data.</text>
</comment>
<evidence type="ECO:0000313" key="1">
    <source>
        <dbReference type="EMBL" id="EWC41383.1"/>
    </source>
</evidence>
<organism evidence="1 2">
    <name type="scientific">Stutzerimonas stutzeri KOS6</name>
    <dbReference type="NCBI Taxonomy" id="1218352"/>
    <lineage>
        <taxon>Bacteria</taxon>
        <taxon>Pseudomonadati</taxon>
        <taxon>Pseudomonadota</taxon>
        <taxon>Gammaproteobacteria</taxon>
        <taxon>Pseudomonadales</taxon>
        <taxon>Pseudomonadaceae</taxon>
        <taxon>Stutzerimonas</taxon>
    </lineage>
</organism>
<dbReference type="HOGENOM" id="CLU_1720800_0_0_6"/>
<dbReference type="RefSeq" id="WP_003292196.1">
    <property type="nucleotide sequence ID" value="NZ_KK020678.1"/>
</dbReference>
<gene>
    <name evidence="1" type="ORF">B597_010650</name>
</gene>
<sequence>MPTLHHVTFESHDLSVLHRPDGLLLLDGPPLAQLLGYPDDLGALHAHCQIEGFVFGNQPRPTIWIDIRNVHRLVCHSELSLAGRLAHWISHWLLPHFSKRSQPHIRHAAVGEHQLHVLTWQSDCWITLNGAMQLLGSADQSLLQALGELRDTSRRLDGRQIQ</sequence>
<evidence type="ECO:0008006" key="3">
    <source>
        <dbReference type="Google" id="ProtNLM"/>
    </source>
</evidence>
<protein>
    <recommendedName>
        <fullName evidence="3">Bro-N domain-containing protein</fullName>
    </recommendedName>
</protein>
<dbReference type="OrthoDB" id="6891370at2"/>
<name>A0A061JS11_STUST</name>
<dbReference type="Proteomes" id="UP000026923">
    <property type="component" value="Unassembled WGS sequence"/>
</dbReference>
<dbReference type="EMBL" id="AMCZ02000011">
    <property type="protein sequence ID" value="EWC41383.1"/>
    <property type="molecule type" value="Genomic_DNA"/>
</dbReference>